<evidence type="ECO:0000313" key="4">
    <source>
        <dbReference type="Proteomes" id="UP000019763"/>
    </source>
</evidence>
<proteinExistence type="predicted"/>
<feature type="transmembrane region" description="Helical" evidence="2">
    <location>
        <begin position="52"/>
        <end position="71"/>
    </location>
</feature>
<dbReference type="AlphaFoldDB" id="A0A023B445"/>
<dbReference type="EMBL" id="AFNH02000787">
    <property type="protein sequence ID" value="EZG56155.1"/>
    <property type="molecule type" value="Genomic_DNA"/>
</dbReference>
<dbReference type="RefSeq" id="XP_011131328.1">
    <property type="nucleotide sequence ID" value="XM_011133026.1"/>
</dbReference>
<evidence type="ECO:0000256" key="2">
    <source>
        <dbReference type="SAM" id="Phobius"/>
    </source>
</evidence>
<feature type="compositionally biased region" description="Low complexity" evidence="1">
    <location>
        <begin position="159"/>
        <end position="175"/>
    </location>
</feature>
<feature type="transmembrane region" description="Helical" evidence="2">
    <location>
        <begin position="91"/>
        <end position="119"/>
    </location>
</feature>
<dbReference type="GeneID" id="22913748"/>
<feature type="compositionally biased region" description="Polar residues" evidence="1">
    <location>
        <begin position="182"/>
        <end position="191"/>
    </location>
</feature>
<feature type="compositionally biased region" description="Low complexity" evidence="1">
    <location>
        <begin position="132"/>
        <end position="152"/>
    </location>
</feature>
<dbReference type="Proteomes" id="UP000019763">
    <property type="component" value="Unassembled WGS sequence"/>
</dbReference>
<gene>
    <name evidence="3" type="ORF">GNI_105460</name>
</gene>
<sequence length="369" mass="39603">MTRQQPPRWAIATATLCPCVAAVMLFFGLYGGMACALLSSMAIVLGSSWRVAALPAVLVALYGVYESAWMLRELFPWNEPYEDWTSRETYTTVALAGVLGVLSVMLGLAAMIAAVRAPIYKQRGSPRRKRNSTTSDSTASPSSPQQQIIVTQYQPNNESPRLSSPRLSSPRLTPTRKPEQPRLSTTAVQPTTNSVAAAAATAANANATRHPAQLQAPVTVVQRTPSGTIYTNSGVILPSGEVYTEIRSTKTQAGVAPAHPAITYAVPAPAPTPVLAPMQAQAPLQMPMQTAPMQQHMMQPQQPPVQPQQPPVQPQQPPMQPQVHVMPQQQAPMMQAPMPQAPVMHPTPVMQPTPVQPAGAHVHVTVTPQ</sequence>
<reference evidence="3" key="1">
    <citation type="submission" date="2013-12" db="EMBL/GenBank/DDBJ databases">
        <authorList>
            <person name="Omoto C.K."/>
            <person name="Sibley D."/>
            <person name="Venepally P."/>
            <person name="Hadjithomas M."/>
            <person name="Karamycheva S."/>
            <person name="Brunk B."/>
            <person name="Roos D."/>
            <person name="Caler E."/>
            <person name="Lorenzi H."/>
        </authorList>
    </citation>
    <scope>NUCLEOTIDE SEQUENCE</scope>
</reference>
<protein>
    <submittedName>
        <fullName evidence="3">Transmembrane protein</fullName>
    </submittedName>
</protein>
<organism evidence="3 4">
    <name type="scientific">Gregarina niphandrodes</name>
    <name type="common">Septate eugregarine</name>
    <dbReference type="NCBI Taxonomy" id="110365"/>
    <lineage>
        <taxon>Eukaryota</taxon>
        <taxon>Sar</taxon>
        <taxon>Alveolata</taxon>
        <taxon>Apicomplexa</taxon>
        <taxon>Conoidasida</taxon>
        <taxon>Gregarinasina</taxon>
        <taxon>Eugregarinorida</taxon>
        <taxon>Gregarinidae</taxon>
        <taxon>Gregarina</taxon>
    </lineage>
</organism>
<dbReference type="PROSITE" id="PS51257">
    <property type="entry name" value="PROKAR_LIPOPROTEIN"/>
    <property type="match status" value="1"/>
</dbReference>
<feature type="region of interest" description="Disordered" evidence="1">
    <location>
        <begin position="294"/>
        <end position="324"/>
    </location>
</feature>
<keyword evidence="4" id="KW-1185">Reference proteome</keyword>
<name>A0A023B445_GRENI</name>
<evidence type="ECO:0000256" key="1">
    <source>
        <dbReference type="SAM" id="MobiDB-lite"/>
    </source>
</evidence>
<feature type="transmembrane region" description="Helical" evidence="2">
    <location>
        <begin position="20"/>
        <end position="45"/>
    </location>
</feature>
<accession>A0A023B445</accession>
<dbReference type="VEuPathDB" id="CryptoDB:GNI_105460"/>
<comment type="caution">
    <text evidence="3">The sequence shown here is derived from an EMBL/GenBank/DDBJ whole genome shotgun (WGS) entry which is preliminary data.</text>
</comment>
<feature type="compositionally biased region" description="Pro residues" evidence="1">
    <location>
        <begin position="301"/>
        <end position="320"/>
    </location>
</feature>
<keyword evidence="2 3" id="KW-0812">Transmembrane</keyword>
<feature type="region of interest" description="Disordered" evidence="1">
    <location>
        <begin position="123"/>
        <end position="191"/>
    </location>
</feature>
<keyword evidence="2" id="KW-1133">Transmembrane helix</keyword>
<evidence type="ECO:0000313" key="3">
    <source>
        <dbReference type="EMBL" id="EZG56155.1"/>
    </source>
</evidence>
<keyword evidence="2" id="KW-0472">Membrane</keyword>